<sequence length="230" mass="24551">MPDSVFTAEQRDALQEIANLAMGRAAARLASLLGRFIELSVPRVRVVQASDAGKALREMTGIHDNVTAVRQGFRSDIKGEALVLCRTANVNRLAALVDHSFGDAAAGECTRDDDDEVDEAGNETAAARGETSSQDELVFDVANVLMGACVSSILDELGRTPVFFPPGLLGANVSFDDVFQPTVLAWSVALLLEVNLGLEDDAFRAHFVMLMAEDSIRLMGDALDALLSAL</sequence>
<dbReference type="InterPro" id="IPR028976">
    <property type="entry name" value="CheC-like_sf"/>
</dbReference>
<evidence type="ECO:0000313" key="4">
    <source>
        <dbReference type="EMBL" id="KVM35336.1"/>
    </source>
</evidence>
<organism evidence="4 5">
    <name type="scientific">Burkholderia ubonensis</name>
    <dbReference type="NCBI Taxonomy" id="101571"/>
    <lineage>
        <taxon>Bacteria</taxon>
        <taxon>Pseudomonadati</taxon>
        <taxon>Pseudomonadota</taxon>
        <taxon>Betaproteobacteria</taxon>
        <taxon>Burkholderiales</taxon>
        <taxon>Burkholderiaceae</taxon>
        <taxon>Burkholderia</taxon>
        <taxon>Burkholderia cepacia complex</taxon>
    </lineage>
</organism>
<protein>
    <submittedName>
        <fullName evidence="4">Chemotaxis protein</fullName>
    </submittedName>
</protein>
<reference evidence="4 5" key="1">
    <citation type="submission" date="2015-11" db="EMBL/GenBank/DDBJ databases">
        <title>Expanding the genomic diversity of Burkholderia species for the development of highly accurate diagnostics.</title>
        <authorList>
            <person name="Sahl J."/>
            <person name="Keim P."/>
            <person name="Wagner D."/>
        </authorList>
    </citation>
    <scope>NUCLEOTIDE SEQUENCE [LARGE SCALE GENOMIC DNA]</scope>
    <source>
        <strain evidence="4 5">MSMB2058</strain>
    </source>
</reference>
<evidence type="ECO:0000259" key="3">
    <source>
        <dbReference type="Pfam" id="PF04509"/>
    </source>
</evidence>
<feature type="compositionally biased region" description="Acidic residues" evidence="2">
    <location>
        <begin position="111"/>
        <end position="121"/>
    </location>
</feature>
<dbReference type="InterPro" id="IPR007597">
    <property type="entry name" value="CheC"/>
</dbReference>
<evidence type="ECO:0000256" key="1">
    <source>
        <dbReference type="ARBA" id="ARBA00022500"/>
    </source>
</evidence>
<accession>A0AB73G474</accession>
<dbReference type="SUPFAM" id="SSF103039">
    <property type="entry name" value="CheC-like"/>
    <property type="match status" value="1"/>
</dbReference>
<dbReference type="Pfam" id="PF04509">
    <property type="entry name" value="CheC"/>
    <property type="match status" value="1"/>
</dbReference>
<keyword evidence="1" id="KW-0145">Chemotaxis</keyword>
<dbReference type="AlphaFoldDB" id="A0AB73G474"/>
<feature type="region of interest" description="Disordered" evidence="2">
    <location>
        <begin position="108"/>
        <end position="131"/>
    </location>
</feature>
<proteinExistence type="predicted"/>
<evidence type="ECO:0000313" key="5">
    <source>
        <dbReference type="Proteomes" id="UP000061665"/>
    </source>
</evidence>
<dbReference type="GO" id="GO:0016787">
    <property type="term" value="F:hydrolase activity"/>
    <property type="evidence" value="ECO:0007669"/>
    <property type="project" value="InterPro"/>
</dbReference>
<dbReference type="RefSeq" id="WP_059724746.1">
    <property type="nucleotide sequence ID" value="NZ_LOYI01000063.1"/>
</dbReference>
<gene>
    <name evidence="4" type="ORF">WJ53_32515</name>
</gene>
<dbReference type="Gene3D" id="3.40.1550.10">
    <property type="entry name" value="CheC-like"/>
    <property type="match status" value="1"/>
</dbReference>
<name>A0AB73G474_9BURK</name>
<feature type="domain" description="CheC-like protein" evidence="3">
    <location>
        <begin position="9"/>
        <end position="44"/>
    </location>
</feature>
<dbReference type="CDD" id="cd17910">
    <property type="entry name" value="CheC_ClassII"/>
    <property type="match status" value="1"/>
</dbReference>
<dbReference type="Proteomes" id="UP000061665">
    <property type="component" value="Unassembled WGS sequence"/>
</dbReference>
<evidence type="ECO:0000256" key="2">
    <source>
        <dbReference type="SAM" id="MobiDB-lite"/>
    </source>
</evidence>
<comment type="caution">
    <text evidence="4">The sequence shown here is derived from an EMBL/GenBank/DDBJ whole genome shotgun (WGS) entry which is preliminary data.</text>
</comment>
<dbReference type="GO" id="GO:0006935">
    <property type="term" value="P:chemotaxis"/>
    <property type="evidence" value="ECO:0007669"/>
    <property type="project" value="UniProtKB-KW"/>
</dbReference>
<dbReference type="EMBL" id="LOZE01000041">
    <property type="protein sequence ID" value="KVM35336.1"/>
    <property type="molecule type" value="Genomic_DNA"/>
</dbReference>